<organism evidence="1 2">
    <name type="scientific">Celeribacter arenosi</name>
    <dbReference type="NCBI Taxonomy" id="792649"/>
    <lineage>
        <taxon>Bacteria</taxon>
        <taxon>Pseudomonadati</taxon>
        <taxon>Pseudomonadota</taxon>
        <taxon>Alphaproteobacteria</taxon>
        <taxon>Rhodobacterales</taxon>
        <taxon>Roseobacteraceae</taxon>
        <taxon>Celeribacter</taxon>
    </lineage>
</organism>
<dbReference type="Gene3D" id="2.40.160.10">
    <property type="entry name" value="Porin"/>
    <property type="match status" value="1"/>
</dbReference>
<protein>
    <recommendedName>
        <fullName evidence="3">Cellulose biosynthesis protein BcsS</fullName>
    </recommendedName>
</protein>
<sequence>MADWNVHRMLRGVAIFAMTAAVTLTARPVEALEFSGASLQIGTADYVLDTSSRPKPQVVLSVEAVIAPRWRAQFDLAYARFPGTSVQNVTTAMMHAGYHHDPFAIGLFFGVEEDAGGNGGTVFGAEAGFQHGRLSVQGHVAQADFDATRRDFYGGSARLALNDWLSFGIGVDRSTFGANSFRTWRAQARYAVTERVEMRVEAGKMRTYLGASSPDEAFAGVHFRVSFGREAPRFALRSFYAAAPVGLFP</sequence>
<dbReference type="Proteomes" id="UP001399917">
    <property type="component" value="Unassembled WGS sequence"/>
</dbReference>
<proteinExistence type="predicted"/>
<evidence type="ECO:0000313" key="1">
    <source>
        <dbReference type="EMBL" id="GAA3854764.1"/>
    </source>
</evidence>
<keyword evidence="2" id="KW-1185">Reference proteome</keyword>
<comment type="caution">
    <text evidence="1">The sequence shown here is derived from an EMBL/GenBank/DDBJ whole genome shotgun (WGS) entry which is preliminary data.</text>
</comment>
<name>A0ABP7JUL8_9RHOB</name>
<evidence type="ECO:0008006" key="3">
    <source>
        <dbReference type="Google" id="ProtNLM"/>
    </source>
</evidence>
<gene>
    <name evidence="1" type="ORF">GCM10022404_02580</name>
</gene>
<evidence type="ECO:0000313" key="2">
    <source>
        <dbReference type="Proteomes" id="UP001399917"/>
    </source>
</evidence>
<dbReference type="InterPro" id="IPR023614">
    <property type="entry name" value="Porin_dom_sf"/>
</dbReference>
<reference evidence="2" key="1">
    <citation type="journal article" date="2019" name="Int. J. Syst. Evol. Microbiol.">
        <title>The Global Catalogue of Microorganisms (GCM) 10K type strain sequencing project: providing services to taxonomists for standard genome sequencing and annotation.</title>
        <authorList>
            <consortium name="The Broad Institute Genomics Platform"/>
            <consortium name="The Broad Institute Genome Sequencing Center for Infectious Disease"/>
            <person name="Wu L."/>
            <person name="Ma J."/>
        </authorList>
    </citation>
    <scope>NUCLEOTIDE SEQUENCE [LARGE SCALE GENOMIC DNA]</scope>
    <source>
        <strain evidence="2">JCM 17190</strain>
    </source>
</reference>
<dbReference type="SUPFAM" id="SSF56935">
    <property type="entry name" value="Porins"/>
    <property type="match status" value="1"/>
</dbReference>
<dbReference type="RefSeq" id="WP_344842380.1">
    <property type="nucleotide sequence ID" value="NZ_BAABDF010000001.1"/>
</dbReference>
<accession>A0ABP7JUL8</accession>
<dbReference type="EMBL" id="BAABDF010000001">
    <property type="protein sequence ID" value="GAA3854764.1"/>
    <property type="molecule type" value="Genomic_DNA"/>
</dbReference>